<organism evidence="1 2">
    <name type="scientific">Stakelama flava</name>
    <dbReference type="NCBI Taxonomy" id="2860338"/>
    <lineage>
        <taxon>Bacteria</taxon>
        <taxon>Pseudomonadati</taxon>
        <taxon>Pseudomonadota</taxon>
        <taxon>Alphaproteobacteria</taxon>
        <taxon>Sphingomonadales</taxon>
        <taxon>Sphingomonadaceae</taxon>
        <taxon>Stakelama</taxon>
    </lineage>
</organism>
<evidence type="ECO:0000313" key="2">
    <source>
        <dbReference type="Proteomes" id="UP001197214"/>
    </source>
</evidence>
<reference evidence="1 2" key="1">
    <citation type="submission" date="2021-07" db="EMBL/GenBank/DDBJ databases">
        <title>Stakelama flava sp. nov., a novel endophytic bacterium isolated from branch of Kandelia candel.</title>
        <authorList>
            <person name="Tuo L."/>
        </authorList>
    </citation>
    <scope>NUCLEOTIDE SEQUENCE [LARGE SCALE GENOMIC DNA]</scope>
    <source>
        <strain evidence="1 2">CBK3Z-3</strain>
    </source>
</reference>
<sequence length="43" mass="4445">MDTQNLRELVDLGAATAETQGFPTPENDIVGVGLLAAGLSDED</sequence>
<accession>A0ABS6XPT5</accession>
<gene>
    <name evidence="1" type="ORF">KY084_15330</name>
</gene>
<comment type="caution">
    <text evidence="1">The sequence shown here is derived from an EMBL/GenBank/DDBJ whole genome shotgun (WGS) entry which is preliminary data.</text>
</comment>
<proteinExistence type="predicted"/>
<dbReference type="NCBIfam" id="NF033522">
    <property type="entry name" value="lasso_benenodin"/>
    <property type="match status" value="1"/>
</dbReference>
<dbReference type="Proteomes" id="UP001197214">
    <property type="component" value="Unassembled WGS sequence"/>
</dbReference>
<dbReference type="RefSeq" id="WP_219239354.1">
    <property type="nucleotide sequence ID" value="NZ_JAHWZX010000021.1"/>
</dbReference>
<dbReference type="EMBL" id="JAHWZX010000021">
    <property type="protein sequence ID" value="MBW4332232.1"/>
    <property type="molecule type" value="Genomic_DNA"/>
</dbReference>
<protein>
    <submittedName>
        <fullName evidence="1">Benenodin family lasso peptide</fullName>
    </submittedName>
</protein>
<name>A0ABS6XPT5_9SPHN</name>
<keyword evidence="2" id="KW-1185">Reference proteome</keyword>
<evidence type="ECO:0000313" key="1">
    <source>
        <dbReference type="EMBL" id="MBW4332232.1"/>
    </source>
</evidence>
<dbReference type="InterPro" id="IPR049805">
    <property type="entry name" value="Lasso_benenodin"/>
</dbReference>
<dbReference type="Pfam" id="PF24178">
    <property type="entry name" value="Subterisin"/>
    <property type="match status" value="1"/>
</dbReference>